<dbReference type="AlphaFoldDB" id="A0A5N4DR73"/>
<sequence length="129" mass="14821">MWPVLPRPVVQSNRTMLWGKTGIYTVLPSIKRQTALKAKGHRGLPENPAELREAFNFPNDLSNWIQVGQQGEKLDHMDRKRISMAAKSQLLQLHRCVWHRGQLWEYKVVIGIHGSGRGLCRSLWLGSRT</sequence>
<evidence type="ECO:0000313" key="1">
    <source>
        <dbReference type="EMBL" id="KAB1273570.1"/>
    </source>
</evidence>
<reference evidence="1 2" key="1">
    <citation type="journal article" date="2019" name="Mol. Ecol. Resour.">
        <title>Improving Illumina assemblies with Hi-C and long reads: an example with the North African dromedary.</title>
        <authorList>
            <person name="Elbers J.P."/>
            <person name="Rogers M.F."/>
            <person name="Perelman P.L."/>
            <person name="Proskuryakova A.A."/>
            <person name="Serdyukova N.A."/>
            <person name="Johnson W.E."/>
            <person name="Horin P."/>
            <person name="Corander J."/>
            <person name="Murphy D."/>
            <person name="Burger P.A."/>
        </authorList>
    </citation>
    <scope>NUCLEOTIDE SEQUENCE [LARGE SCALE GENOMIC DNA]</scope>
    <source>
        <strain evidence="1">Drom800</strain>
        <tissue evidence="1">Blood</tissue>
    </source>
</reference>
<keyword evidence="2" id="KW-1185">Reference proteome</keyword>
<proteinExistence type="predicted"/>
<protein>
    <submittedName>
        <fullName evidence="1">Uncharacterized protein</fullName>
    </submittedName>
</protein>
<name>A0A5N4DR73_CAMDR</name>
<comment type="caution">
    <text evidence="1">The sequence shown here is derived from an EMBL/GenBank/DDBJ whole genome shotgun (WGS) entry which is preliminary data.</text>
</comment>
<dbReference type="EMBL" id="JWIN03000009">
    <property type="protein sequence ID" value="KAB1273570.1"/>
    <property type="molecule type" value="Genomic_DNA"/>
</dbReference>
<dbReference type="Proteomes" id="UP000299084">
    <property type="component" value="Unassembled WGS sequence"/>
</dbReference>
<gene>
    <name evidence="1" type="ORF">Cadr_000011184</name>
</gene>
<accession>A0A5N4DR73</accession>
<evidence type="ECO:0000313" key="2">
    <source>
        <dbReference type="Proteomes" id="UP000299084"/>
    </source>
</evidence>
<organism evidence="1 2">
    <name type="scientific">Camelus dromedarius</name>
    <name type="common">Dromedary</name>
    <name type="synonym">Arabian camel</name>
    <dbReference type="NCBI Taxonomy" id="9838"/>
    <lineage>
        <taxon>Eukaryota</taxon>
        <taxon>Metazoa</taxon>
        <taxon>Chordata</taxon>
        <taxon>Craniata</taxon>
        <taxon>Vertebrata</taxon>
        <taxon>Euteleostomi</taxon>
        <taxon>Mammalia</taxon>
        <taxon>Eutheria</taxon>
        <taxon>Laurasiatheria</taxon>
        <taxon>Artiodactyla</taxon>
        <taxon>Tylopoda</taxon>
        <taxon>Camelidae</taxon>
        <taxon>Camelus</taxon>
    </lineage>
</organism>